<reference evidence="1" key="1">
    <citation type="submission" date="2014-05" db="EMBL/GenBank/DDBJ databases">
        <authorList>
            <person name="Chronopoulou M."/>
        </authorList>
    </citation>
    <scope>NUCLEOTIDE SEQUENCE</scope>
    <source>
        <tissue evidence="1">Whole organism</tissue>
    </source>
</reference>
<protein>
    <submittedName>
        <fullName evidence="1">Uncharacterized protein</fullName>
    </submittedName>
</protein>
<proteinExistence type="predicted"/>
<organism evidence="1">
    <name type="scientific">Lepeophtheirus salmonis</name>
    <name type="common">Salmon louse</name>
    <name type="synonym">Caligus salmonis</name>
    <dbReference type="NCBI Taxonomy" id="72036"/>
    <lineage>
        <taxon>Eukaryota</taxon>
        <taxon>Metazoa</taxon>
        <taxon>Ecdysozoa</taxon>
        <taxon>Arthropoda</taxon>
        <taxon>Crustacea</taxon>
        <taxon>Multicrustacea</taxon>
        <taxon>Hexanauplia</taxon>
        <taxon>Copepoda</taxon>
        <taxon>Siphonostomatoida</taxon>
        <taxon>Caligidae</taxon>
        <taxon>Lepeophtheirus</taxon>
    </lineage>
</organism>
<accession>A0A0K2V607</accession>
<name>A0A0K2V607_LEPSM</name>
<dbReference type="EMBL" id="HACA01027990">
    <property type="protein sequence ID" value="CDW45351.1"/>
    <property type="molecule type" value="Transcribed_RNA"/>
</dbReference>
<evidence type="ECO:0000313" key="1">
    <source>
        <dbReference type="EMBL" id="CDW45351.1"/>
    </source>
</evidence>
<dbReference type="AlphaFoldDB" id="A0A0K2V607"/>
<sequence>MKCLWFIESKAFEKSTAINAPYDPLSDTASIANWIFHEISDFLLTFKKPFCSLPSFLFEIGSICFDSTPTIILYAKFNIVIGLKCLKSVSLPFLVIGLF</sequence>